<dbReference type="GO" id="GO:0043779">
    <property type="term" value="F:cobalt-precorrin-5A acetaldehyde-lyase activity"/>
    <property type="evidence" value="ECO:0007669"/>
    <property type="project" value="UniProtKB-EC"/>
</dbReference>
<dbReference type="Gene3D" id="3.30.950.10">
    <property type="entry name" value="Methyltransferase, Cobalt-precorrin-4 Transmethylase, Domain 2"/>
    <property type="match status" value="1"/>
</dbReference>
<dbReference type="EC" id="3.7.1.12" evidence="10"/>
<dbReference type="CDD" id="cd11646">
    <property type="entry name" value="Precorrin_3B_C17_MT"/>
    <property type="match status" value="1"/>
</dbReference>
<comment type="pathway">
    <text evidence="1">Cofactor biosynthesis; adenosylcobalamin biosynthesis.</text>
</comment>
<dbReference type="InterPro" id="IPR035996">
    <property type="entry name" value="4pyrrol_Methylase_sf"/>
</dbReference>
<dbReference type="InterPro" id="IPR051810">
    <property type="entry name" value="Precorrin_MeTrfase"/>
</dbReference>
<protein>
    <submittedName>
        <fullName evidence="10">Cobalt-precorrin 5A hydrolase / Cobalt-precorrin-3 C(17)-methyltransferase</fullName>
        <ecNumber evidence="10">2.1.1.272</ecNumber>
        <ecNumber evidence="10">3.7.1.12</ecNumber>
    </submittedName>
</protein>
<dbReference type="AlphaFoldDB" id="A0A6J4QJT4"/>
<evidence type="ECO:0000259" key="7">
    <source>
        <dbReference type="Pfam" id="PF01890"/>
    </source>
</evidence>
<dbReference type="GO" id="GO:0008168">
    <property type="term" value="F:methyltransferase activity"/>
    <property type="evidence" value="ECO:0007669"/>
    <property type="project" value="UniProtKB-KW"/>
</dbReference>
<gene>
    <name evidence="10" type="ORF">AVDCRST_MAG82-2750</name>
</gene>
<name>A0A6J4QJT4_9ACTN</name>
<evidence type="ECO:0000313" key="10">
    <source>
        <dbReference type="EMBL" id="CAA9439480.1"/>
    </source>
</evidence>
<feature type="domain" description="Cobalamin biosynthesis central region" evidence="9">
    <location>
        <begin position="120"/>
        <end position="198"/>
    </location>
</feature>
<dbReference type="Gene3D" id="3.30.420.180">
    <property type="entry name" value="CobE/GbiG C-terminal domain"/>
    <property type="match status" value="1"/>
</dbReference>
<dbReference type="InterPro" id="IPR038029">
    <property type="entry name" value="GbiG_N_sf"/>
</dbReference>
<dbReference type="PANTHER" id="PTHR47036">
    <property type="entry name" value="COBALT-FACTOR III C(17)-METHYLTRANSFERASE-RELATED"/>
    <property type="match status" value="1"/>
</dbReference>
<dbReference type="SUPFAM" id="SSF159664">
    <property type="entry name" value="CobE/GbiG C-terminal domain-like"/>
    <property type="match status" value="1"/>
</dbReference>
<dbReference type="Pfam" id="PF00590">
    <property type="entry name" value="TP_methylase"/>
    <property type="match status" value="1"/>
</dbReference>
<dbReference type="InterPro" id="IPR000878">
    <property type="entry name" value="4pyrrol_Mease"/>
</dbReference>
<dbReference type="InterPro" id="IPR002750">
    <property type="entry name" value="CobE/GbiG_C"/>
</dbReference>
<dbReference type="EC" id="2.1.1.272" evidence="10"/>
<evidence type="ECO:0000256" key="2">
    <source>
        <dbReference type="ARBA" id="ARBA00022573"/>
    </source>
</evidence>
<keyword evidence="10" id="KW-0378">Hydrolase</keyword>
<keyword evidence="5" id="KW-0949">S-adenosyl-L-methionine</keyword>
<evidence type="ECO:0000259" key="8">
    <source>
        <dbReference type="Pfam" id="PF11760"/>
    </source>
</evidence>
<feature type="domain" description="Tetrapyrrole methylase" evidence="6">
    <location>
        <begin position="324"/>
        <end position="528"/>
    </location>
</feature>
<dbReference type="NCBIfam" id="TIGR01466">
    <property type="entry name" value="cobJ_cbiH"/>
    <property type="match status" value="1"/>
</dbReference>
<keyword evidence="4 10" id="KW-0808">Transferase</keyword>
<keyword evidence="3 10" id="KW-0489">Methyltransferase</keyword>
<feature type="domain" description="CobE/GbiG C-terminal" evidence="7">
    <location>
        <begin position="201"/>
        <end position="315"/>
    </location>
</feature>
<evidence type="ECO:0000256" key="1">
    <source>
        <dbReference type="ARBA" id="ARBA00004953"/>
    </source>
</evidence>
<dbReference type="Pfam" id="PF11760">
    <property type="entry name" value="CbiG_N"/>
    <property type="match status" value="1"/>
</dbReference>
<feature type="domain" description="Cobalamin synthesis G N-terminal" evidence="8">
    <location>
        <begin position="35"/>
        <end position="115"/>
    </location>
</feature>
<accession>A0A6J4QJT4</accession>
<reference evidence="10" key="1">
    <citation type="submission" date="2020-02" db="EMBL/GenBank/DDBJ databases">
        <authorList>
            <person name="Meier V. D."/>
        </authorList>
    </citation>
    <scope>NUCLEOTIDE SEQUENCE</scope>
    <source>
        <strain evidence="10">AVDCRST_MAG82</strain>
    </source>
</reference>
<evidence type="ECO:0000259" key="6">
    <source>
        <dbReference type="Pfam" id="PF00590"/>
    </source>
</evidence>
<evidence type="ECO:0000259" key="9">
    <source>
        <dbReference type="Pfam" id="PF11761"/>
    </source>
</evidence>
<organism evidence="10">
    <name type="scientific">uncultured Rubrobacteraceae bacterium</name>
    <dbReference type="NCBI Taxonomy" id="349277"/>
    <lineage>
        <taxon>Bacteria</taxon>
        <taxon>Bacillati</taxon>
        <taxon>Actinomycetota</taxon>
        <taxon>Rubrobacteria</taxon>
        <taxon>Rubrobacterales</taxon>
        <taxon>Rubrobacteraceae</taxon>
        <taxon>environmental samples</taxon>
    </lineage>
</organism>
<dbReference type="InterPro" id="IPR006363">
    <property type="entry name" value="Cbl_synth_CobJ/CibH_dom"/>
</dbReference>
<keyword evidence="2" id="KW-0169">Cobalamin biosynthesis</keyword>
<dbReference type="SUPFAM" id="SSF53790">
    <property type="entry name" value="Tetrapyrrole methylase"/>
    <property type="match status" value="1"/>
</dbReference>
<evidence type="ECO:0000256" key="4">
    <source>
        <dbReference type="ARBA" id="ARBA00022679"/>
    </source>
</evidence>
<dbReference type="InterPro" id="IPR021744">
    <property type="entry name" value="CbiG_N"/>
</dbReference>
<dbReference type="InterPro" id="IPR014776">
    <property type="entry name" value="4pyrrole_Mease_sub2"/>
</dbReference>
<dbReference type="Pfam" id="PF11761">
    <property type="entry name" value="CbiG_mid"/>
    <property type="match status" value="1"/>
</dbReference>
<dbReference type="InterPro" id="IPR021745">
    <property type="entry name" value="CbiG_mid"/>
</dbReference>
<dbReference type="InterPro" id="IPR036518">
    <property type="entry name" value="CobE/GbiG_C_sf"/>
</dbReference>
<dbReference type="EMBL" id="CADCVA010000342">
    <property type="protein sequence ID" value="CAA9439480.1"/>
    <property type="molecule type" value="Genomic_DNA"/>
</dbReference>
<dbReference type="GO" id="GO:0009236">
    <property type="term" value="P:cobalamin biosynthetic process"/>
    <property type="evidence" value="ECO:0007669"/>
    <property type="project" value="UniProtKB-UniPathway"/>
</dbReference>
<dbReference type="SUPFAM" id="SSF159672">
    <property type="entry name" value="CbiG N-terminal domain-like"/>
    <property type="match status" value="1"/>
</dbReference>
<proteinExistence type="predicted"/>
<dbReference type="Gene3D" id="3.40.50.11220">
    <property type="match status" value="1"/>
</dbReference>
<dbReference type="UniPathway" id="UPA00148"/>
<dbReference type="GO" id="GO:0032259">
    <property type="term" value="P:methylation"/>
    <property type="evidence" value="ECO:0007669"/>
    <property type="project" value="UniProtKB-KW"/>
</dbReference>
<dbReference type="Gene3D" id="3.40.1010.10">
    <property type="entry name" value="Cobalt-precorrin-4 Transmethylase, Domain 1"/>
    <property type="match status" value="1"/>
</dbReference>
<dbReference type="InterPro" id="IPR014777">
    <property type="entry name" value="4pyrrole_Mease_sub1"/>
</dbReference>
<dbReference type="PANTHER" id="PTHR47036:SF1">
    <property type="entry name" value="COBALT-FACTOR III C(17)-METHYLTRANSFERASE-RELATED"/>
    <property type="match status" value="1"/>
</dbReference>
<dbReference type="Pfam" id="PF01890">
    <property type="entry name" value="CbiG_C"/>
    <property type="match status" value="1"/>
</dbReference>
<sequence>MIGVVATTANGRRNAAHLAGAWPDARLYEGKAKEALHRAWNECDGIVLFLATGAAVRLIAPLLESKYQDPGVVTVDDAGTFAVALCGGHEGGANALAARVTETLGGTPVVTTASDSIGVPALDTLGGKLGLRLERGSDLASVGAALVSGEKVGLASDRLWPLGPLPENVVQTEEWEPPLILISDRLVETPRPAVVYRPPSLVAGVGCSRGVGAEEILALLRRSLMEAGLTQKSVAALASIDVKRDEAGLLEAAGKLDVPIHFHPAGVLHAVEAPNPSELVREAVGTPSVAEAAVVCSGAELVLEKRKSASATVAVGRLPVRGRLALVSLGPGEDSLIPPLAREALAASELVVGLEQYVDRIGHLLRPGTRVLTPPLGNEVERAELALSQARAGGSAALVSSGDVGIYAMASPALELAGEDVDVVVVPGVTAAQAAASLLGSPLGHDHCSVSLSDLLTPWGVIQDRIRAAAEGDFVVSLYNPRSKGRDWQLGKVKEILLEHRPPDTPVGIVKDAYRPRQQVILTDLASLRQEDVDMLTIVLVGSSQTRVLAGRIVTPRGYLP</sequence>
<evidence type="ECO:0000256" key="5">
    <source>
        <dbReference type="ARBA" id="ARBA00022691"/>
    </source>
</evidence>
<evidence type="ECO:0000256" key="3">
    <source>
        <dbReference type="ARBA" id="ARBA00022603"/>
    </source>
</evidence>